<evidence type="ECO:0000313" key="5">
    <source>
        <dbReference type="EMBL" id="CAF1109160.1"/>
    </source>
</evidence>
<dbReference type="InterPro" id="IPR002068">
    <property type="entry name" value="A-crystallin/Hsp20_dom"/>
</dbReference>
<dbReference type="InterPro" id="IPR001436">
    <property type="entry name" value="Alpha-crystallin/sHSP_animal"/>
</dbReference>
<comment type="similarity">
    <text evidence="1 2">Belongs to the small heat shock protein (HSP20) family.</text>
</comment>
<dbReference type="Pfam" id="PF00011">
    <property type="entry name" value="HSP20"/>
    <property type="match status" value="1"/>
</dbReference>
<dbReference type="InterPro" id="IPR008978">
    <property type="entry name" value="HSP20-like_chaperone"/>
</dbReference>
<comment type="caution">
    <text evidence="5">The sequence shown here is derived from an EMBL/GenBank/DDBJ whole genome shotgun (WGS) entry which is preliminary data.</text>
</comment>
<feature type="compositionally biased region" description="Basic and acidic residues" evidence="3">
    <location>
        <begin position="304"/>
        <end position="320"/>
    </location>
</feature>
<evidence type="ECO:0000259" key="4">
    <source>
        <dbReference type="PROSITE" id="PS01031"/>
    </source>
</evidence>
<feature type="region of interest" description="Disordered" evidence="3">
    <location>
        <begin position="282"/>
        <end position="361"/>
    </location>
</feature>
<dbReference type="PROSITE" id="PS01031">
    <property type="entry name" value="SHSP"/>
    <property type="match status" value="1"/>
</dbReference>
<dbReference type="Proteomes" id="UP000663832">
    <property type="component" value="Unassembled WGS sequence"/>
</dbReference>
<protein>
    <recommendedName>
        <fullName evidence="4">SHSP domain-containing protein</fullName>
    </recommendedName>
</protein>
<dbReference type="Gene3D" id="2.60.40.790">
    <property type="match status" value="1"/>
</dbReference>
<evidence type="ECO:0000313" key="8">
    <source>
        <dbReference type="Proteomes" id="UP000663877"/>
    </source>
</evidence>
<proteinExistence type="inferred from homology"/>
<evidence type="ECO:0000256" key="1">
    <source>
        <dbReference type="PROSITE-ProRule" id="PRU00285"/>
    </source>
</evidence>
<dbReference type="OrthoDB" id="10006425at2759"/>
<dbReference type="EMBL" id="CAJNOM010000356">
    <property type="protein sequence ID" value="CAF1387051.1"/>
    <property type="molecule type" value="Genomic_DNA"/>
</dbReference>
<reference evidence="5" key="1">
    <citation type="submission" date="2021-02" db="EMBL/GenBank/DDBJ databases">
        <authorList>
            <person name="Nowell W R."/>
        </authorList>
    </citation>
    <scope>NUCLEOTIDE SEQUENCE</scope>
</reference>
<evidence type="ECO:0000256" key="3">
    <source>
        <dbReference type="SAM" id="MobiDB-lite"/>
    </source>
</evidence>
<gene>
    <name evidence="5" type="ORF">BJG266_LOCUS21795</name>
    <name evidence="6" type="ORF">QVE165_LOCUS35995</name>
</gene>
<dbReference type="SUPFAM" id="SSF49764">
    <property type="entry name" value="HSP20-like chaperones"/>
    <property type="match status" value="1"/>
</dbReference>
<organism evidence="5 8">
    <name type="scientific">Adineta steineri</name>
    <dbReference type="NCBI Taxonomy" id="433720"/>
    <lineage>
        <taxon>Eukaryota</taxon>
        <taxon>Metazoa</taxon>
        <taxon>Spiralia</taxon>
        <taxon>Gnathifera</taxon>
        <taxon>Rotifera</taxon>
        <taxon>Eurotatoria</taxon>
        <taxon>Bdelloidea</taxon>
        <taxon>Adinetida</taxon>
        <taxon>Adinetidae</taxon>
        <taxon>Adineta</taxon>
    </lineage>
</organism>
<evidence type="ECO:0000313" key="7">
    <source>
        <dbReference type="Proteomes" id="UP000663832"/>
    </source>
</evidence>
<feature type="domain" description="SHSP" evidence="4">
    <location>
        <begin position="155"/>
        <end position="268"/>
    </location>
</feature>
<dbReference type="AlphaFoldDB" id="A0A814PPV9"/>
<dbReference type="PANTHER" id="PTHR45640">
    <property type="entry name" value="HEAT SHOCK PROTEIN HSP-12.2-RELATED"/>
    <property type="match status" value="1"/>
</dbReference>
<feature type="compositionally biased region" description="Basic and acidic residues" evidence="3">
    <location>
        <begin position="340"/>
        <end position="354"/>
    </location>
</feature>
<name>A0A814PPV9_9BILA</name>
<dbReference type="Proteomes" id="UP000663877">
    <property type="component" value="Unassembled WGS sequence"/>
</dbReference>
<sequence length="381" mass="44516">MNRYYSDVNNAYYTSRQQSDNIRASGWQSSVPTTNIIPTSLLPLLRIVVECPFGPKKCDYTIDKSQRGRLIVAARRRHTFKYDYLLSKNKDNVVLQTFTIPPDADVDNLQSHIERWTNRLIIEMPRLSSSYKNTRNTYTNSIQSPTVLTTSADVSRRVHDDKQYTKIYSKDNQKIEYRVDCHDYTPDELDVFVQGRDLIVQGKTKQGTSSDPNQEHVSKKFTRKIPLPNTADLSKIVSYFENGELRIQVALQPGMYYNDGKIYSSELTPTVVSDRTIGEIRRIQSPVPSNHSRHHRRHEHISHHRDDRQTSSPVRRERSAESLYYPSYRSSRDYDEDDGRENRRTRIVSYDRNDSFQQPIHRSVYTPTNHIVTTRTTAYRD</sequence>
<dbReference type="CDD" id="cd06464">
    <property type="entry name" value="ACD_sHsps-like"/>
    <property type="match status" value="1"/>
</dbReference>
<evidence type="ECO:0000256" key="2">
    <source>
        <dbReference type="RuleBase" id="RU003616"/>
    </source>
</evidence>
<evidence type="ECO:0000313" key="6">
    <source>
        <dbReference type="EMBL" id="CAF1387051.1"/>
    </source>
</evidence>
<dbReference type="EMBL" id="CAJNOI010000132">
    <property type="protein sequence ID" value="CAF1109160.1"/>
    <property type="molecule type" value="Genomic_DNA"/>
</dbReference>
<accession>A0A814PPV9</accession>
<feature type="compositionally biased region" description="Basic residues" evidence="3">
    <location>
        <begin position="291"/>
        <end position="303"/>
    </location>
</feature>
<dbReference type="PANTHER" id="PTHR45640:SF26">
    <property type="entry name" value="RE23625P"/>
    <property type="match status" value="1"/>
</dbReference>
<keyword evidence="7" id="KW-1185">Reference proteome</keyword>